<gene>
    <name evidence="2" type="ORF">pEaSNUABM3_00194</name>
</gene>
<evidence type="ECO:0000313" key="2">
    <source>
        <dbReference type="EMBL" id="QZE56391.1"/>
    </source>
</evidence>
<sequence>MALIKINLADNLLSESARIKPQAYKVARVGGATTLVVATESKPELQAVVGLLKKAKTAAISGMSARIKAATAFTKAGQTPKGPRKTALRETYKTEKAKSSADIKQAKALIKEANAHAKKHHLGGLNLPLSASDLVLSGPGLAKALKAVRAIKLTEFGVTGKRGMFKPKFVKAEKMAGGTGSSPSDRKVKPGQKKKTVTKAQIEREKAKLFPKNKNAITGAYSPAKKKALKKQREEMLTGKKPKTVSAIVDKSFKDVFKHATTTQFSAKWARDNWNFRRVGSKIVLDNPGQLMAGSITPDMAKRNGTTVDKIEQQLRDLKIPEAKTKRVARKPKPLTQYNA</sequence>
<organism evidence="2 3">
    <name type="scientific">Erwinia phage pEa_SNUABM_3</name>
    <dbReference type="NCBI Taxonomy" id="2869552"/>
    <lineage>
        <taxon>Viruses</taxon>
        <taxon>Duplodnaviria</taxon>
        <taxon>Heunggongvirae</taxon>
        <taxon>Uroviricota</taxon>
        <taxon>Caudoviricetes</taxon>
        <taxon>Alexandravirus</taxon>
        <taxon>Alexandravirus SNUABM3</taxon>
    </lineage>
</organism>
<dbReference type="EMBL" id="MZ443770">
    <property type="protein sequence ID" value="QZE56391.1"/>
    <property type="molecule type" value="Genomic_DNA"/>
</dbReference>
<reference evidence="2 3" key="1">
    <citation type="submission" date="2021-06" db="EMBL/GenBank/DDBJ databases">
        <title>Complete genome sequence of Erwinia phage pEa_SNUABM_03.</title>
        <authorList>
            <person name="Kim S.G."/>
            <person name="Park S.C."/>
        </authorList>
    </citation>
    <scope>NUCLEOTIDE SEQUENCE [LARGE SCALE GENOMIC DNA]</scope>
</reference>
<proteinExistence type="predicted"/>
<accession>A0AAE7XHF0</accession>
<keyword evidence="3" id="KW-1185">Reference proteome</keyword>
<feature type="region of interest" description="Disordered" evidence="1">
    <location>
        <begin position="174"/>
        <end position="200"/>
    </location>
</feature>
<evidence type="ECO:0000313" key="3">
    <source>
        <dbReference type="Proteomes" id="UP000827787"/>
    </source>
</evidence>
<evidence type="ECO:0000256" key="1">
    <source>
        <dbReference type="SAM" id="MobiDB-lite"/>
    </source>
</evidence>
<name>A0AAE7XHF0_9CAUD</name>
<protein>
    <submittedName>
        <fullName evidence="2">Uncharacterized protein</fullName>
    </submittedName>
</protein>
<dbReference type="Proteomes" id="UP000827787">
    <property type="component" value="Segment"/>
</dbReference>